<dbReference type="EMBL" id="FUFT01000005">
    <property type="protein sequence ID" value="SJL84509.1"/>
    <property type="molecule type" value="Genomic_DNA"/>
</dbReference>
<dbReference type="Gene3D" id="3.40.50.880">
    <property type="match status" value="1"/>
</dbReference>
<dbReference type="OrthoDB" id="9813383at2"/>
<evidence type="ECO:0000259" key="1">
    <source>
        <dbReference type="Pfam" id="PF00117"/>
    </source>
</evidence>
<dbReference type="CDD" id="cd01741">
    <property type="entry name" value="GATase1_1"/>
    <property type="match status" value="1"/>
</dbReference>
<accession>A0A1R4B6G6</accession>
<dbReference type="InterPro" id="IPR017926">
    <property type="entry name" value="GATASE"/>
</dbReference>
<evidence type="ECO:0000313" key="3">
    <source>
        <dbReference type="Proteomes" id="UP000189475"/>
    </source>
</evidence>
<dbReference type="NCBIfam" id="NF006562">
    <property type="entry name" value="PRK09065.1"/>
    <property type="match status" value="1"/>
</dbReference>
<protein>
    <submittedName>
        <fullName evidence="2">GMP synthase [glutamine-hydrolyzing]</fullName>
        <ecNumber evidence="2">6.3.5.2</ecNumber>
    </submittedName>
</protein>
<dbReference type="PANTHER" id="PTHR42695:SF5">
    <property type="entry name" value="GLUTAMINE AMIDOTRANSFERASE YLR126C-RELATED"/>
    <property type="match status" value="1"/>
</dbReference>
<dbReference type="Pfam" id="PF00117">
    <property type="entry name" value="GATase"/>
    <property type="match status" value="1"/>
</dbReference>
<reference evidence="2 3" key="1">
    <citation type="submission" date="2017-02" db="EMBL/GenBank/DDBJ databases">
        <authorList>
            <person name="Peterson S.W."/>
        </authorList>
    </citation>
    <scope>NUCLEOTIDE SEQUENCE [LARGE SCALE GENOMIC DNA]</scope>
    <source>
        <strain evidence="2 3">CECT 9027</strain>
    </source>
</reference>
<feature type="domain" description="Glutamine amidotransferase" evidence="1">
    <location>
        <begin position="74"/>
        <end position="190"/>
    </location>
</feature>
<dbReference type="RefSeq" id="WP_077314872.1">
    <property type="nucleotide sequence ID" value="NZ_AP024888.1"/>
</dbReference>
<dbReference type="GO" id="GO:0005829">
    <property type="term" value="C:cytosol"/>
    <property type="evidence" value="ECO:0007669"/>
    <property type="project" value="TreeGrafter"/>
</dbReference>
<dbReference type="PROSITE" id="PS51273">
    <property type="entry name" value="GATASE_TYPE_1"/>
    <property type="match status" value="1"/>
</dbReference>
<organism evidence="2 3">
    <name type="scientific">Vibrio palustris</name>
    <dbReference type="NCBI Taxonomy" id="1918946"/>
    <lineage>
        <taxon>Bacteria</taxon>
        <taxon>Pseudomonadati</taxon>
        <taxon>Pseudomonadota</taxon>
        <taxon>Gammaproteobacteria</taxon>
        <taxon>Vibrionales</taxon>
        <taxon>Vibrionaceae</taxon>
        <taxon>Vibrio</taxon>
    </lineage>
</organism>
<evidence type="ECO:0000313" key="2">
    <source>
        <dbReference type="EMBL" id="SJL84509.1"/>
    </source>
</evidence>
<dbReference type="PANTHER" id="PTHR42695">
    <property type="entry name" value="GLUTAMINE AMIDOTRANSFERASE YLR126C-RELATED"/>
    <property type="match status" value="1"/>
</dbReference>
<proteinExistence type="predicted"/>
<dbReference type="InterPro" id="IPR029062">
    <property type="entry name" value="Class_I_gatase-like"/>
</dbReference>
<dbReference type="SUPFAM" id="SSF52317">
    <property type="entry name" value="Class I glutamine amidotransferase-like"/>
    <property type="match status" value="1"/>
</dbReference>
<dbReference type="STRING" id="1918946.VPAL9027_02498"/>
<keyword evidence="2" id="KW-0436">Ligase</keyword>
<dbReference type="EC" id="6.3.5.2" evidence="2"/>
<sequence length="242" mass="27163">MNKLLIIETGTAPEALKTRFDDLADWFYVALGFAKTEVEIIRVYQGESLPQPSTEYCAIITGSWAMVTDHEPWSEYTAEWIRQAYAVDMPMLGVCYGHQLMAYALGGEVGYFAKGREMGCFAVTLQPQAQYDPLLQHLPLQFFAHLSHSQRVIKAPKTAKVLAASQRDPHQIIRYSATAISTQFHPEFTTALLKASLDITREDLINEGENVEMLKQGVKETPDALSVLQRFVACYMPQPVTV</sequence>
<dbReference type="InterPro" id="IPR044992">
    <property type="entry name" value="ChyE-like"/>
</dbReference>
<dbReference type="GO" id="GO:0003922">
    <property type="term" value="F:GMP synthase (glutamine-hydrolyzing) activity"/>
    <property type="evidence" value="ECO:0007669"/>
    <property type="project" value="UniProtKB-EC"/>
</dbReference>
<name>A0A1R4B6G6_9VIBR</name>
<dbReference type="AlphaFoldDB" id="A0A1R4B6G6"/>
<gene>
    <name evidence="2" type="primary">guaA_2</name>
    <name evidence="2" type="ORF">VPAL9027_02498</name>
</gene>
<keyword evidence="3" id="KW-1185">Reference proteome</keyword>
<dbReference type="Proteomes" id="UP000189475">
    <property type="component" value="Unassembled WGS sequence"/>
</dbReference>